<dbReference type="InterPro" id="IPR001969">
    <property type="entry name" value="Aspartic_peptidase_AS"/>
</dbReference>
<dbReference type="Pfam" id="PF14893">
    <property type="entry name" value="PNMA"/>
    <property type="match status" value="1"/>
</dbReference>
<feature type="domain" description="Paraneoplastic antigen Ma-like N-terminal" evidence="2">
    <location>
        <begin position="2"/>
        <end position="92"/>
    </location>
</feature>
<name>A0A8B9KVR5_ASTMX</name>
<dbReference type="Pfam" id="PF20846">
    <property type="entry name" value="PNMA_N"/>
    <property type="match status" value="1"/>
</dbReference>
<organism evidence="3 4">
    <name type="scientific">Astyanax mexicanus</name>
    <name type="common">Blind cave fish</name>
    <name type="synonym">Astyanax fasciatus mexicanus</name>
    <dbReference type="NCBI Taxonomy" id="7994"/>
    <lineage>
        <taxon>Eukaryota</taxon>
        <taxon>Metazoa</taxon>
        <taxon>Chordata</taxon>
        <taxon>Craniata</taxon>
        <taxon>Vertebrata</taxon>
        <taxon>Euteleostomi</taxon>
        <taxon>Actinopterygii</taxon>
        <taxon>Neopterygii</taxon>
        <taxon>Teleostei</taxon>
        <taxon>Ostariophysi</taxon>
        <taxon>Characiformes</taxon>
        <taxon>Characoidei</taxon>
        <taxon>Acestrorhamphidae</taxon>
        <taxon>Acestrorhamphinae</taxon>
        <taxon>Astyanax</taxon>
    </lineage>
</organism>
<sequence>YPLTLVNDWCVGRNLDVKHAIVLSGVSPETPEDIIYKVLDESKVFGRTKISDYRIEHISKSQFILIETSADLSMISVPEQIGDRDEWGSWVVSFVEPTPRQASVGAEEFYAKLMTFLEHEGKTLADVEGFGSHVPSAAAPLALNTELVNAISSLVEKCHITPTENPNYRKLRLFSGEKPTPFGEEEYEAWAEQAAHMLEEWQCSDNVKKQRISESLKGPAADIVRFLRVSNPNATAIDYLKSLETAFGTTENASDLLVKFRSTFQEDNEKLSSYLFRLDKLLHSMYRKGGIERADIDRVRIDQVVRGALPHDLVALRIKMTYKLKPPPSFTQLLQEVREEEELEPAPIKVKKAVGKLSRGSVGERTDVPVSTRSAQYQKIQEATPLPKGLVGPSSIVPVQVEGVYAKALLDSGSQVTLLYRSF</sequence>
<dbReference type="InterPro" id="IPR048270">
    <property type="entry name" value="PNMA_C"/>
</dbReference>
<dbReference type="PANTHER" id="PTHR23095:SF17">
    <property type="entry name" value="PARANEOPLASTIC ANTIGEN MA1"/>
    <property type="match status" value="1"/>
</dbReference>
<evidence type="ECO:0000313" key="4">
    <source>
        <dbReference type="Proteomes" id="UP000694621"/>
    </source>
</evidence>
<dbReference type="GO" id="GO:0006508">
    <property type="term" value="P:proteolysis"/>
    <property type="evidence" value="ECO:0007669"/>
    <property type="project" value="InterPro"/>
</dbReference>
<dbReference type="PANTHER" id="PTHR23095">
    <property type="entry name" value="PARANEOPLASTIC ANTIGEN"/>
    <property type="match status" value="1"/>
</dbReference>
<reference evidence="3" key="1">
    <citation type="submission" date="2025-08" db="UniProtKB">
        <authorList>
            <consortium name="Ensembl"/>
        </authorList>
    </citation>
    <scope>IDENTIFICATION</scope>
</reference>
<dbReference type="AlphaFoldDB" id="A0A8B9KVR5"/>
<evidence type="ECO:0000259" key="1">
    <source>
        <dbReference type="Pfam" id="PF14893"/>
    </source>
</evidence>
<dbReference type="InterPro" id="IPR048271">
    <property type="entry name" value="PNMA_N"/>
</dbReference>
<dbReference type="Ensembl" id="ENSAMXT00005046682.1">
    <property type="protein sequence ID" value="ENSAMXP00005042931.1"/>
    <property type="gene ID" value="ENSAMXG00005020005.1"/>
</dbReference>
<evidence type="ECO:0000259" key="2">
    <source>
        <dbReference type="Pfam" id="PF20846"/>
    </source>
</evidence>
<feature type="domain" description="Paraneoplastic antigen Ma-like C-terminal" evidence="1">
    <location>
        <begin position="174"/>
        <end position="334"/>
    </location>
</feature>
<accession>A0A8B9KVR5</accession>
<dbReference type="Proteomes" id="UP000694621">
    <property type="component" value="Unplaced"/>
</dbReference>
<proteinExistence type="predicted"/>
<evidence type="ECO:0000313" key="3">
    <source>
        <dbReference type="Ensembl" id="ENSAMXP00005042931.1"/>
    </source>
</evidence>
<protein>
    <recommendedName>
        <fullName evidence="5">Peptidase A2 domain-containing protein</fullName>
    </recommendedName>
</protein>
<dbReference type="GO" id="GO:0004190">
    <property type="term" value="F:aspartic-type endopeptidase activity"/>
    <property type="evidence" value="ECO:0007669"/>
    <property type="project" value="InterPro"/>
</dbReference>
<dbReference type="PROSITE" id="PS00141">
    <property type="entry name" value="ASP_PROTEASE"/>
    <property type="match status" value="1"/>
</dbReference>
<dbReference type="InterPro" id="IPR026523">
    <property type="entry name" value="PNMA"/>
</dbReference>
<evidence type="ECO:0008006" key="5">
    <source>
        <dbReference type="Google" id="ProtNLM"/>
    </source>
</evidence>